<accession>A0AAU7PKN2</accession>
<dbReference type="InterPro" id="IPR002035">
    <property type="entry name" value="VWF_A"/>
</dbReference>
<dbReference type="InterPro" id="IPR036465">
    <property type="entry name" value="vWFA_dom_sf"/>
</dbReference>
<keyword evidence="1" id="KW-0812">Transmembrane</keyword>
<reference evidence="4" key="1">
    <citation type="submission" date="2024-06" db="EMBL/GenBank/DDBJ databases">
        <title>Lacrimispora cavernae sp. nov., a novel anaerobe isolated from bat guano pile inside a cave.</title>
        <authorList>
            <person name="Miller S.L."/>
            <person name="Lu N."/>
            <person name="King J."/>
            <person name="Sankaranarayanan K."/>
            <person name="Lawson P.A."/>
        </authorList>
    </citation>
    <scope>NUCLEOTIDE SEQUENCE</scope>
    <source>
        <strain evidence="4">BS-2</strain>
    </source>
</reference>
<name>A0AAU7PKN2_9FIRM</name>
<keyword evidence="2" id="KW-0732">Signal</keyword>
<dbReference type="AlphaFoldDB" id="A0AAU7PKN2"/>
<protein>
    <submittedName>
        <fullName evidence="4">VWA domain-containing protein</fullName>
    </submittedName>
</protein>
<dbReference type="CDD" id="cd00198">
    <property type="entry name" value="vWFA"/>
    <property type="match status" value="1"/>
</dbReference>
<feature type="transmembrane region" description="Helical" evidence="1">
    <location>
        <begin position="519"/>
        <end position="539"/>
    </location>
</feature>
<evidence type="ECO:0000313" key="4">
    <source>
        <dbReference type="EMBL" id="XBS52386.1"/>
    </source>
</evidence>
<evidence type="ECO:0000256" key="1">
    <source>
        <dbReference type="SAM" id="Phobius"/>
    </source>
</evidence>
<dbReference type="SUPFAM" id="SSF53300">
    <property type="entry name" value="vWA-like"/>
    <property type="match status" value="1"/>
</dbReference>
<gene>
    <name evidence="4" type="ORF">ABFV83_11090</name>
</gene>
<feature type="signal peptide" evidence="2">
    <location>
        <begin position="1"/>
        <end position="23"/>
    </location>
</feature>
<dbReference type="SMART" id="SM00327">
    <property type="entry name" value="VWA"/>
    <property type="match status" value="1"/>
</dbReference>
<keyword evidence="1" id="KW-1133">Transmembrane helix</keyword>
<evidence type="ECO:0000259" key="3">
    <source>
        <dbReference type="PROSITE" id="PS50234"/>
    </source>
</evidence>
<proteinExistence type="predicted"/>
<feature type="domain" description="VWFA" evidence="3">
    <location>
        <begin position="36"/>
        <end position="224"/>
    </location>
</feature>
<dbReference type="Gene3D" id="3.40.50.410">
    <property type="entry name" value="von Willebrand factor, type A domain"/>
    <property type="match status" value="1"/>
</dbReference>
<dbReference type="EMBL" id="CP157940">
    <property type="protein sequence ID" value="XBS52386.1"/>
    <property type="molecule type" value="Genomic_DNA"/>
</dbReference>
<organism evidence="4">
    <name type="scientific">Lacrimispora sp. BS-2</name>
    <dbReference type="NCBI Taxonomy" id="3151850"/>
    <lineage>
        <taxon>Bacteria</taxon>
        <taxon>Bacillati</taxon>
        <taxon>Bacillota</taxon>
        <taxon>Clostridia</taxon>
        <taxon>Lachnospirales</taxon>
        <taxon>Lachnospiraceae</taxon>
        <taxon>Lacrimispora</taxon>
    </lineage>
</organism>
<sequence>MKKLKAVSFLVSFLVFISASFCAFGEEIASGKNGLDVMFVMDYSGSMSANDPDHTAIGMVKAFIDTVHSADIRIGFVAYNDQIVSSAAPVSVRTQEERDSLKALMDSAGYSGNTDIGLGLNYAYGLTGQENGRKCMIVLISDGETDLKGSRAGRTREISDQDLRNTVEASRSRNIPLYTVAFGKYDGSKEILKEISSQTGGQNYTVEKPETLIDVLYGIFHDNMAYRIQEIAGGIYGEGSQSLRIKLDDSHLDEMDVLMISPQQIGDTTVVYGEQQIKPVNLVHYSVAKVSDIKRDISEMTIQTSTRKNQELKIYLISYRDLTPVMEIETAVARNNPLSYKIYFKDKSGSVIKDEAFYANFTPKVVIYPDGQSDSGRRDIETAVKEGVLTGEMVFPQSGTYYIEARLDDRMESCIFNTARIQVINTPPAGELPKNVHYNPLTGEKQLVLNDYFTDSDGDSILYTLEQDAGDLAEVSLNNGILTVKPLKAGSRNLILKISDGEAAISYTYSLEIIPLWKAYWWVIVLILAAAGAVLWRLFHKPKPELEVITEKKAQNRFQGKMDAYFMEQPEGEDEIPPLTFPMYKIKDNRVSLGDLMKEYPGASESLGLDHIFLIADEDRRMILYHSSESSLMIGNSIVCRKIQYSVSFGDIISITSPDGAYDLEVHYISMIQ</sequence>
<keyword evidence="1" id="KW-0472">Membrane</keyword>
<evidence type="ECO:0000256" key="2">
    <source>
        <dbReference type="SAM" id="SignalP"/>
    </source>
</evidence>
<dbReference type="PROSITE" id="PS50234">
    <property type="entry name" value="VWFA"/>
    <property type="match status" value="1"/>
</dbReference>
<feature type="chain" id="PRO_5043425677" evidence="2">
    <location>
        <begin position="24"/>
        <end position="673"/>
    </location>
</feature>
<dbReference type="RefSeq" id="WP_349943854.1">
    <property type="nucleotide sequence ID" value="NZ_CP157940.1"/>
</dbReference>
<dbReference type="Pfam" id="PF00092">
    <property type="entry name" value="VWA"/>
    <property type="match status" value="1"/>
</dbReference>